<dbReference type="PANTHER" id="PTHR11712:SF320">
    <property type="entry name" value="BETA-KETOACYL SYNTHASE"/>
    <property type="match status" value="1"/>
</dbReference>
<comment type="similarity">
    <text evidence="1 3">Belongs to the thiolase-like superfamily. Beta-ketoacyl-ACP synthases family.</text>
</comment>
<evidence type="ECO:0000256" key="3">
    <source>
        <dbReference type="RuleBase" id="RU003694"/>
    </source>
</evidence>
<dbReference type="GO" id="GO:0006633">
    <property type="term" value="P:fatty acid biosynthetic process"/>
    <property type="evidence" value="ECO:0007669"/>
    <property type="project" value="InterPro"/>
</dbReference>
<dbReference type="InterPro" id="IPR018201">
    <property type="entry name" value="Ketoacyl_synth_AS"/>
</dbReference>
<dbReference type="Proteomes" id="UP000502260">
    <property type="component" value="Chromosome"/>
</dbReference>
<protein>
    <submittedName>
        <fullName evidence="5">Beta-ketoacyl-[acyl-carrier-protein] synthase II</fullName>
    </submittedName>
</protein>
<dbReference type="InterPro" id="IPR020841">
    <property type="entry name" value="PKS_Beta-ketoAc_synthase_dom"/>
</dbReference>
<dbReference type="PROSITE" id="PS00606">
    <property type="entry name" value="KS3_1"/>
    <property type="match status" value="1"/>
</dbReference>
<dbReference type="Pfam" id="PF00109">
    <property type="entry name" value="ketoacyl-synt"/>
    <property type="match status" value="1"/>
</dbReference>
<dbReference type="InterPro" id="IPR014030">
    <property type="entry name" value="Ketoacyl_synth_N"/>
</dbReference>
<name>A0A6F8VBB2_9PROT</name>
<keyword evidence="2 3" id="KW-0808">Transferase</keyword>
<dbReference type="SMART" id="SM00825">
    <property type="entry name" value="PKS_KS"/>
    <property type="match status" value="1"/>
</dbReference>
<dbReference type="GO" id="GO:0004315">
    <property type="term" value="F:3-oxoacyl-[acyl-carrier-protein] synthase activity"/>
    <property type="evidence" value="ECO:0007669"/>
    <property type="project" value="InterPro"/>
</dbReference>
<dbReference type="InterPro" id="IPR000794">
    <property type="entry name" value="Beta-ketoacyl_synthase"/>
</dbReference>
<dbReference type="GO" id="GO:0005829">
    <property type="term" value="C:cytosol"/>
    <property type="evidence" value="ECO:0007669"/>
    <property type="project" value="TreeGrafter"/>
</dbReference>
<reference evidence="6" key="1">
    <citation type="submission" date="2020-03" db="EMBL/GenBank/DDBJ databases">
        <title>Complete genome sequence of sulfur-oxidizing bacterium skT11.</title>
        <authorList>
            <person name="Kanda M."/>
            <person name="Kojima H."/>
            <person name="Fukui M."/>
        </authorList>
    </citation>
    <scope>NUCLEOTIDE SEQUENCE [LARGE SCALE GENOMIC DNA]</scope>
    <source>
        <strain evidence="6">skT11</strain>
    </source>
</reference>
<dbReference type="SUPFAM" id="SSF53901">
    <property type="entry name" value="Thiolase-like"/>
    <property type="match status" value="2"/>
</dbReference>
<dbReference type="Pfam" id="PF02801">
    <property type="entry name" value="Ketoacyl-synt_C"/>
    <property type="match status" value="1"/>
</dbReference>
<dbReference type="AlphaFoldDB" id="A0A6F8VBB2"/>
<gene>
    <name evidence="5" type="primary">fabF_1</name>
    <name evidence="5" type="ORF">SKTS_15060</name>
</gene>
<evidence type="ECO:0000256" key="2">
    <source>
        <dbReference type="ARBA" id="ARBA00022679"/>
    </source>
</evidence>
<organism evidence="5 6">
    <name type="scientific">Sulfurimicrobium lacus</name>
    <dbReference type="NCBI Taxonomy" id="2715678"/>
    <lineage>
        <taxon>Bacteria</taxon>
        <taxon>Pseudomonadati</taxon>
        <taxon>Pseudomonadota</taxon>
        <taxon>Betaproteobacteria</taxon>
        <taxon>Nitrosomonadales</taxon>
        <taxon>Sulfuricellaceae</taxon>
        <taxon>Sulfurimicrobium</taxon>
    </lineage>
</organism>
<evidence type="ECO:0000313" key="5">
    <source>
        <dbReference type="EMBL" id="BCB26620.1"/>
    </source>
</evidence>
<dbReference type="PROSITE" id="PS52004">
    <property type="entry name" value="KS3_2"/>
    <property type="match status" value="1"/>
</dbReference>
<accession>A0A6F8VBB2</accession>
<dbReference type="Gene3D" id="3.40.47.10">
    <property type="match status" value="1"/>
</dbReference>
<keyword evidence="6" id="KW-1185">Reference proteome</keyword>
<sequence>MTPLFVTHYTLTSALGHGKDATLSALLQGRSGLRANDFADAQLDTFIGRVDGVEDIALPPSLEYFDCRNNRLAQLALEQDGFASAIETARAKYGARRIAVILGTSTSGIQATEHAYRHRDPESGALPADFHFAGTQSMGSVADFVRQYLGLSGPAFVISTACSSSAKVFASAARLMQTGLCDAAVVGGVDSLCAMTLYGFNSLQLVSPEPCRPCDRDRKGISIGEGAGFFLLENSPLPSPLPLAGEGANGAGPLALLGYGESSDAYHMSTPHPEGLGAALAMEQALAAARLQPGEIDYINMHGTSSRSNDAAEDQGMQRVFGTNTPCSSTKGATGHTLGAAGAVEAAISCICLENGFTPGSCTTRTLDPELGCAIQLQAVSRPLRRVMSNSFGFGGNNCSLIFGAQP</sequence>
<dbReference type="RefSeq" id="WP_173062677.1">
    <property type="nucleotide sequence ID" value="NZ_AP022853.1"/>
</dbReference>
<dbReference type="PANTHER" id="PTHR11712">
    <property type="entry name" value="POLYKETIDE SYNTHASE-RELATED"/>
    <property type="match status" value="1"/>
</dbReference>
<proteinExistence type="inferred from homology"/>
<feature type="domain" description="Ketosynthase family 3 (KS3)" evidence="4">
    <location>
        <begin position="1"/>
        <end position="405"/>
    </location>
</feature>
<dbReference type="KEGG" id="slac:SKTS_15060"/>
<dbReference type="InterPro" id="IPR014031">
    <property type="entry name" value="Ketoacyl_synth_C"/>
</dbReference>
<evidence type="ECO:0000313" key="6">
    <source>
        <dbReference type="Proteomes" id="UP000502260"/>
    </source>
</evidence>
<dbReference type="InterPro" id="IPR016039">
    <property type="entry name" value="Thiolase-like"/>
</dbReference>
<dbReference type="CDD" id="cd00834">
    <property type="entry name" value="KAS_I_II"/>
    <property type="match status" value="1"/>
</dbReference>
<evidence type="ECO:0000259" key="4">
    <source>
        <dbReference type="PROSITE" id="PS52004"/>
    </source>
</evidence>
<dbReference type="NCBIfam" id="NF006618">
    <property type="entry name" value="PRK09185.1"/>
    <property type="match status" value="1"/>
</dbReference>
<evidence type="ECO:0000256" key="1">
    <source>
        <dbReference type="ARBA" id="ARBA00008467"/>
    </source>
</evidence>
<dbReference type="EMBL" id="AP022853">
    <property type="protein sequence ID" value="BCB26620.1"/>
    <property type="molecule type" value="Genomic_DNA"/>
</dbReference>